<reference evidence="11" key="2">
    <citation type="submission" date="2012-08" db="EMBL/GenBank/DDBJ databases">
        <title>Genome sequence of Kazachstania naganishii.</title>
        <authorList>
            <person name="Gordon J.L."/>
            <person name="Armisen D."/>
            <person name="Proux-Wera E."/>
            <person name="OhEigeartaigh S.S."/>
            <person name="Byrne K.P."/>
            <person name="Wolfe K.H."/>
        </authorList>
    </citation>
    <scope>NUCLEOTIDE SEQUENCE [LARGE SCALE GENOMIC DNA]</scope>
    <source>
        <strain evidence="11">ATCC MYA-139 / BCRC 22969 / CBS 8797 / CCRC 22969 / KCTC 17520 / NBRC 10181 / NCYC 3082</strain>
    </source>
</reference>
<keyword evidence="7" id="KW-0326">Glycosidase</keyword>
<evidence type="ECO:0000313" key="11">
    <source>
        <dbReference type="Proteomes" id="UP000006310"/>
    </source>
</evidence>
<accession>J7S7B2</accession>
<dbReference type="PANTHER" id="PTHR43286:SF1">
    <property type="entry name" value="ENDONUCLEASE III-LIKE PROTEIN 1"/>
    <property type="match status" value="1"/>
</dbReference>
<dbReference type="RefSeq" id="XP_022464467.1">
    <property type="nucleotide sequence ID" value="XM_022607920.1"/>
</dbReference>
<comment type="similarity">
    <text evidence="1">Belongs to the Nth/MutY family.</text>
</comment>
<dbReference type="GO" id="GO:0006285">
    <property type="term" value="P:base-excision repair, AP site formation"/>
    <property type="evidence" value="ECO:0007669"/>
    <property type="project" value="EnsemblFungi"/>
</dbReference>
<keyword evidence="4" id="KW-0378">Hydrolase</keyword>
<dbReference type="GO" id="GO:0090297">
    <property type="term" value="P:positive regulation of mitochondrial DNA replication"/>
    <property type="evidence" value="ECO:0007669"/>
    <property type="project" value="EnsemblFungi"/>
</dbReference>
<dbReference type="EMBL" id="HE978317">
    <property type="protein sequence ID" value="CCK70221.1"/>
    <property type="molecule type" value="Genomic_DNA"/>
</dbReference>
<dbReference type="GO" id="GO:0008534">
    <property type="term" value="F:oxidized purine nucleobase lesion DNA N-glycosylase activity"/>
    <property type="evidence" value="ECO:0007669"/>
    <property type="project" value="EnsemblFungi"/>
</dbReference>
<dbReference type="Proteomes" id="UP000006310">
    <property type="component" value="Chromosome 4"/>
</dbReference>
<evidence type="ECO:0000256" key="8">
    <source>
        <dbReference type="ARBA" id="ARBA00044632"/>
    </source>
</evidence>
<dbReference type="EC" id="4.2.99.18" evidence="2"/>
<dbReference type="InterPro" id="IPR003265">
    <property type="entry name" value="HhH-GPD_domain"/>
</dbReference>
<name>J7S7B2_HUIN7</name>
<dbReference type="GeneID" id="34525910"/>
<sequence>MRHPVSFQYLRGYSRGGKVHLSSKFRNHGMARLRSAVKRVADAVVESAYFKKEKFGGAGLVDTEWVKTLDNGAYFEWLAEQTGGGGFKVGGHGRSRTPRFYQVPGRTVGPLSPAVQKPCTPRIEVRCGKLINPPVDTVGGSTIPFTVGRQCGISRDQIEPKTYRVQVLVGVMLSSQTKDEMTAKAMYNVMRHCIDSVGSVQGITVPALLQIDERTLDSLISCVGFHQRKSNYILRTCQILEDSYGGDIPETAHELQALPGVGPKMTYLTLQKAWGKMDGICVDVHVDRFCKLFKWVDPNRCKTPDMTRIALQEWLPLPLWSEINSLLVGMGQLIDRPRANRVKICEQLTDPAAIEMVQHMTSYKNWVKYLQKGVKEETGATDMDTGSPVQVKLEPSTLVRLEPATAVKLEPLDTTIDSLTVKGKTEDTMRIQIKTEPDTRTTL</sequence>
<keyword evidence="6" id="KW-0456">Lyase</keyword>
<evidence type="ECO:0000313" key="10">
    <source>
        <dbReference type="EMBL" id="CCK70221.1"/>
    </source>
</evidence>
<dbReference type="KEGG" id="kng:KNAG_0D04820"/>
<evidence type="ECO:0000256" key="3">
    <source>
        <dbReference type="ARBA" id="ARBA00022763"/>
    </source>
</evidence>
<comment type="catalytic activity">
    <reaction evidence="8">
        <text>2'-deoxyribonucleotide-(2'-deoxyribose 5'-phosphate)-2'-deoxyribonucleotide-DNA = a 3'-end 2'-deoxyribonucleotide-(2,3-dehydro-2,3-deoxyribose 5'-phosphate)-DNA + a 5'-end 5'-phospho-2'-deoxyribonucleoside-DNA + H(+)</text>
        <dbReference type="Rhea" id="RHEA:66592"/>
        <dbReference type="Rhea" id="RHEA-COMP:13180"/>
        <dbReference type="Rhea" id="RHEA-COMP:16897"/>
        <dbReference type="Rhea" id="RHEA-COMP:17067"/>
        <dbReference type="ChEBI" id="CHEBI:15378"/>
        <dbReference type="ChEBI" id="CHEBI:136412"/>
        <dbReference type="ChEBI" id="CHEBI:157695"/>
        <dbReference type="ChEBI" id="CHEBI:167181"/>
        <dbReference type="EC" id="4.2.99.18"/>
    </reaction>
</comment>
<protein>
    <recommendedName>
        <fullName evidence="2">DNA-(apurinic or apyrimidinic site) lyase</fullName>
        <ecNumber evidence="2">4.2.99.18</ecNumber>
    </recommendedName>
</protein>
<dbReference type="eggNOG" id="KOG1921">
    <property type="taxonomic scope" value="Eukaryota"/>
</dbReference>
<dbReference type="Gene3D" id="1.10.1670.10">
    <property type="entry name" value="Helix-hairpin-Helix base-excision DNA repair enzymes (C-terminal)"/>
    <property type="match status" value="1"/>
</dbReference>
<dbReference type="GO" id="GO:0000703">
    <property type="term" value="F:oxidized pyrimidine nucleobase lesion DNA N-glycosylase activity"/>
    <property type="evidence" value="ECO:0007669"/>
    <property type="project" value="EnsemblFungi"/>
</dbReference>
<dbReference type="OrthoDB" id="2099276at2759"/>
<dbReference type="STRING" id="1071383.J7S7B2"/>
<reference evidence="10 11" key="1">
    <citation type="journal article" date="2011" name="Proc. Natl. Acad. Sci. U.S.A.">
        <title>Evolutionary erosion of yeast sex chromosomes by mating-type switching accidents.</title>
        <authorList>
            <person name="Gordon J.L."/>
            <person name="Armisen D."/>
            <person name="Proux-Wera E."/>
            <person name="Oheigeartaigh S.S."/>
            <person name="Byrne K.P."/>
            <person name="Wolfe K.H."/>
        </authorList>
    </citation>
    <scope>NUCLEOTIDE SEQUENCE [LARGE SCALE GENOMIC DNA]</scope>
    <source>
        <strain evidence="11">ATCC MYA-139 / BCRC 22969 / CBS 8797 / CCRC 22969 / KCTC 17520 / NBRC 10181 / NCYC 3082</strain>
    </source>
</reference>
<evidence type="ECO:0000256" key="5">
    <source>
        <dbReference type="ARBA" id="ARBA00023204"/>
    </source>
</evidence>
<evidence type="ECO:0000256" key="2">
    <source>
        <dbReference type="ARBA" id="ARBA00012720"/>
    </source>
</evidence>
<dbReference type="Gene3D" id="1.10.340.30">
    <property type="entry name" value="Hypothetical protein, domain 2"/>
    <property type="match status" value="1"/>
</dbReference>
<evidence type="ECO:0000256" key="4">
    <source>
        <dbReference type="ARBA" id="ARBA00022801"/>
    </source>
</evidence>
<dbReference type="GO" id="GO:0006289">
    <property type="term" value="P:nucleotide-excision repair"/>
    <property type="evidence" value="ECO:0007669"/>
    <property type="project" value="TreeGrafter"/>
</dbReference>
<dbReference type="GO" id="GO:0140078">
    <property type="term" value="F:class I DNA-(apurinic or apyrimidinic site) endonuclease activity"/>
    <property type="evidence" value="ECO:0007669"/>
    <property type="project" value="UniProtKB-EC"/>
</dbReference>
<proteinExistence type="inferred from homology"/>
<dbReference type="SUPFAM" id="SSF48150">
    <property type="entry name" value="DNA-glycosylase"/>
    <property type="match status" value="1"/>
</dbReference>
<dbReference type="GO" id="GO:0034599">
    <property type="term" value="P:cellular response to oxidative stress"/>
    <property type="evidence" value="ECO:0007669"/>
    <property type="project" value="EnsemblFungi"/>
</dbReference>
<gene>
    <name evidence="10" type="primary">KNAG0D04820</name>
    <name evidence="10" type="ordered locus">KNAG_0D04820</name>
</gene>
<organism evidence="10 11">
    <name type="scientific">Huiozyma naganishii (strain ATCC MYA-139 / BCRC 22969 / CBS 8797 / KCTC 17520 / NBRC 10181 / NCYC 3082 / Yp74L-3)</name>
    <name type="common">Yeast</name>
    <name type="synonym">Kazachstania naganishii</name>
    <dbReference type="NCBI Taxonomy" id="1071383"/>
    <lineage>
        <taxon>Eukaryota</taxon>
        <taxon>Fungi</taxon>
        <taxon>Dikarya</taxon>
        <taxon>Ascomycota</taxon>
        <taxon>Saccharomycotina</taxon>
        <taxon>Saccharomycetes</taxon>
        <taxon>Saccharomycetales</taxon>
        <taxon>Saccharomycetaceae</taxon>
        <taxon>Huiozyma</taxon>
    </lineage>
</organism>
<evidence type="ECO:0000259" key="9">
    <source>
        <dbReference type="SMART" id="SM00478"/>
    </source>
</evidence>
<evidence type="ECO:0000256" key="1">
    <source>
        <dbReference type="ARBA" id="ARBA00008343"/>
    </source>
</evidence>
<dbReference type="FunFam" id="1.10.340.30:FF:000001">
    <property type="entry name" value="Endonuclease III"/>
    <property type="match status" value="1"/>
</dbReference>
<keyword evidence="11" id="KW-1185">Reference proteome</keyword>
<dbReference type="GO" id="GO:0005634">
    <property type="term" value="C:nucleus"/>
    <property type="evidence" value="ECO:0007669"/>
    <property type="project" value="EnsemblFungi"/>
</dbReference>
<evidence type="ECO:0000256" key="6">
    <source>
        <dbReference type="ARBA" id="ARBA00023239"/>
    </source>
</evidence>
<evidence type="ECO:0000256" key="7">
    <source>
        <dbReference type="ARBA" id="ARBA00023295"/>
    </source>
</evidence>
<feature type="domain" description="HhH-GPD" evidence="9">
    <location>
        <begin position="173"/>
        <end position="333"/>
    </location>
</feature>
<dbReference type="CDD" id="cd00056">
    <property type="entry name" value="ENDO3c"/>
    <property type="match status" value="1"/>
</dbReference>
<dbReference type="HOGENOM" id="CLU_012862_4_3_1"/>
<dbReference type="PANTHER" id="PTHR43286">
    <property type="entry name" value="ENDONUCLEASE III-LIKE PROTEIN 1"/>
    <property type="match status" value="1"/>
</dbReference>
<keyword evidence="3" id="KW-0227">DNA damage</keyword>
<dbReference type="Pfam" id="PF00730">
    <property type="entry name" value="HhH-GPD"/>
    <property type="match status" value="1"/>
</dbReference>
<dbReference type="GO" id="GO:0005739">
    <property type="term" value="C:mitochondrion"/>
    <property type="evidence" value="ECO:0007669"/>
    <property type="project" value="EnsemblFungi"/>
</dbReference>
<dbReference type="SMART" id="SM00478">
    <property type="entry name" value="ENDO3c"/>
    <property type="match status" value="1"/>
</dbReference>
<keyword evidence="5" id="KW-0234">DNA repair</keyword>
<dbReference type="InterPro" id="IPR023170">
    <property type="entry name" value="HhH_base_excis_C"/>
</dbReference>
<dbReference type="OMA" id="KLFKWVD"/>
<dbReference type="AlphaFoldDB" id="J7S7B2"/>
<dbReference type="InterPro" id="IPR011257">
    <property type="entry name" value="DNA_glycosylase"/>
</dbReference>